<dbReference type="AlphaFoldDB" id="F8Q7I9"/>
<organism evidence="3">
    <name type="scientific">Serpula lacrymans var. lacrymans (strain S7.3)</name>
    <name type="common">Dry rot fungus</name>
    <dbReference type="NCBI Taxonomy" id="936435"/>
    <lineage>
        <taxon>Eukaryota</taxon>
        <taxon>Fungi</taxon>
        <taxon>Dikarya</taxon>
        <taxon>Basidiomycota</taxon>
        <taxon>Agaricomycotina</taxon>
        <taxon>Agaricomycetes</taxon>
        <taxon>Agaricomycetidae</taxon>
        <taxon>Boletales</taxon>
        <taxon>Coniophorineae</taxon>
        <taxon>Serpulaceae</taxon>
        <taxon>Serpula</taxon>
    </lineage>
</organism>
<reference evidence="3" key="1">
    <citation type="journal article" date="2011" name="Science">
        <title>The plant cell wall-decomposing machinery underlies the functional diversity of forest fungi.</title>
        <authorList>
            <person name="Eastwood D.C."/>
            <person name="Floudas D."/>
            <person name="Binder M."/>
            <person name="Majcherczyk A."/>
            <person name="Schneider P."/>
            <person name="Aerts A."/>
            <person name="Asiegbu F.O."/>
            <person name="Baker S.E."/>
            <person name="Barry K."/>
            <person name="Bendiksby M."/>
            <person name="Blumentritt M."/>
            <person name="Coutinho P.M."/>
            <person name="Cullen D."/>
            <person name="de Vries R.P."/>
            <person name="Gathman A."/>
            <person name="Goodell B."/>
            <person name="Henrissat B."/>
            <person name="Ihrmark K."/>
            <person name="Kauserud H."/>
            <person name="Kohler A."/>
            <person name="LaButti K."/>
            <person name="Lapidus A."/>
            <person name="Lavin J.L."/>
            <person name="Lee Y.-H."/>
            <person name="Lindquist E."/>
            <person name="Lilly W."/>
            <person name="Lucas S."/>
            <person name="Morin E."/>
            <person name="Murat C."/>
            <person name="Oguiza J.A."/>
            <person name="Park J."/>
            <person name="Pisabarro A.G."/>
            <person name="Riley R."/>
            <person name="Rosling A."/>
            <person name="Salamov A."/>
            <person name="Schmidt O."/>
            <person name="Schmutz J."/>
            <person name="Skrede I."/>
            <person name="Stenlid J."/>
            <person name="Wiebenga A."/>
            <person name="Xie X."/>
            <person name="Kuees U."/>
            <person name="Hibbett D.S."/>
            <person name="Hoffmeister D."/>
            <person name="Hoegberg N."/>
            <person name="Martin F."/>
            <person name="Grigoriev I.V."/>
            <person name="Watkinson S.C."/>
        </authorList>
    </citation>
    <scope>NUCLEOTIDE SEQUENCE [LARGE SCALE GENOMIC DNA]</scope>
    <source>
        <strain evidence="3">strain S7.3</strain>
    </source>
</reference>
<gene>
    <name evidence="2" type="ORF">SERLA73DRAFT_76630</name>
</gene>
<evidence type="ECO:0000313" key="3">
    <source>
        <dbReference type="Proteomes" id="UP000008063"/>
    </source>
</evidence>
<keyword evidence="3" id="KW-1185">Reference proteome</keyword>
<dbReference type="EMBL" id="GL945485">
    <property type="protein sequence ID" value="EGN95527.1"/>
    <property type="molecule type" value="Genomic_DNA"/>
</dbReference>
<evidence type="ECO:0000256" key="1">
    <source>
        <dbReference type="SAM" id="MobiDB-lite"/>
    </source>
</evidence>
<feature type="compositionally biased region" description="Basic and acidic residues" evidence="1">
    <location>
        <begin position="112"/>
        <end position="128"/>
    </location>
</feature>
<protein>
    <submittedName>
        <fullName evidence="2">Uncharacterized protein</fullName>
    </submittedName>
</protein>
<name>F8Q7I9_SERL3</name>
<evidence type="ECO:0000313" key="2">
    <source>
        <dbReference type="EMBL" id="EGN95527.1"/>
    </source>
</evidence>
<dbReference type="HOGENOM" id="CLU_1856509_0_0_1"/>
<dbReference type="Proteomes" id="UP000008063">
    <property type="component" value="Unassembled WGS sequence"/>
</dbReference>
<feature type="region of interest" description="Disordered" evidence="1">
    <location>
        <begin position="112"/>
        <end position="138"/>
    </location>
</feature>
<accession>F8Q7I9</accession>
<dbReference type="InParanoid" id="F8Q7I9"/>
<dbReference type="OrthoDB" id="3243781at2759"/>
<sequence length="138" mass="16226">MLLDLKSRLFSTQFSIQRYLAPKFQERKEPYTCIDALFQDNIHKYSVAQWQDMMTRLPEDVASRCFVHTLEFCKESRGAEHEFLLAYIRHPNPNVSTRSLVKIERFVNTDQRQAQKREGESESGDPRKILGQVLGDFQ</sequence>
<proteinExistence type="predicted"/>